<proteinExistence type="predicted"/>
<feature type="signal peptide" evidence="1">
    <location>
        <begin position="1"/>
        <end position="24"/>
    </location>
</feature>
<feature type="chain" id="PRO_5014468594" description="Secreted protein" evidence="1">
    <location>
        <begin position="25"/>
        <end position="73"/>
    </location>
</feature>
<dbReference type="EMBL" id="KZ613495">
    <property type="protein sequence ID" value="PMD18265.1"/>
    <property type="molecule type" value="Genomic_DNA"/>
</dbReference>
<evidence type="ECO:0000313" key="2">
    <source>
        <dbReference type="EMBL" id="PMD18265.1"/>
    </source>
</evidence>
<evidence type="ECO:0008006" key="4">
    <source>
        <dbReference type="Google" id="ProtNLM"/>
    </source>
</evidence>
<keyword evidence="3" id="KW-1185">Reference proteome</keyword>
<keyword evidence="1" id="KW-0732">Signal</keyword>
<evidence type="ECO:0000256" key="1">
    <source>
        <dbReference type="SAM" id="SignalP"/>
    </source>
</evidence>
<evidence type="ECO:0000313" key="3">
    <source>
        <dbReference type="Proteomes" id="UP000235672"/>
    </source>
</evidence>
<gene>
    <name evidence="2" type="ORF">NA56DRAFT_648038</name>
</gene>
<name>A0A2J6PW62_9HELO</name>
<accession>A0A2J6PW62</accession>
<sequence length="73" mass="8005">MGRLNKSTLLSLWFLLSSGPPTLTNVLGFGAKARNPSGLGCSQQDFETMRVCAVLDLFFVELRVNAQYLLAAR</sequence>
<organism evidence="2 3">
    <name type="scientific">Hyaloscypha hepaticicola</name>
    <dbReference type="NCBI Taxonomy" id="2082293"/>
    <lineage>
        <taxon>Eukaryota</taxon>
        <taxon>Fungi</taxon>
        <taxon>Dikarya</taxon>
        <taxon>Ascomycota</taxon>
        <taxon>Pezizomycotina</taxon>
        <taxon>Leotiomycetes</taxon>
        <taxon>Helotiales</taxon>
        <taxon>Hyaloscyphaceae</taxon>
        <taxon>Hyaloscypha</taxon>
    </lineage>
</organism>
<dbReference type="Proteomes" id="UP000235672">
    <property type="component" value="Unassembled WGS sequence"/>
</dbReference>
<dbReference type="AlphaFoldDB" id="A0A2J6PW62"/>
<reference evidence="2 3" key="1">
    <citation type="submission" date="2016-05" db="EMBL/GenBank/DDBJ databases">
        <title>A degradative enzymes factory behind the ericoid mycorrhizal symbiosis.</title>
        <authorList>
            <consortium name="DOE Joint Genome Institute"/>
            <person name="Martino E."/>
            <person name="Morin E."/>
            <person name="Grelet G."/>
            <person name="Kuo A."/>
            <person name="Kohler A."/>
            <person name="Daghino S."/>
            <person name="Barry K."/>
            <person name="Choi C."/>
            <person name="Cichocki N."/>
            <person name="Clum A."/>
            <person name="Copeland A."/>
            <person name="Hainaut M."/>
            <person name="Haridas S."/>
            <person name="Labutti K."/>
            <person name="Lindquist E."/>
            <person name="Lipzen A."/>
            <person name="Khouja H.-R."/>
            <person name="Murat C."/>
            <person name="Ohm R."/>
            <person name="Olson A."/>
            <person name="Spatafora J."/>
            <person name="Veneault-Fourrey C."/>
            <person name="Henrissat B."/>
            <person name="Grigoriev I."/>
            <person name="Martin F."/>
            <person name="Perotto S."/>
        </authorList>
    </citation>
    <scope>NUCLEOTIDE SEQUENCE [LARGE SCALE GENOMIC DNA]</scope>
    <source>
        <strain evidence="2 3">UAMH 7357</strain>
    </source>
</reference>
<protein>
    <recommendedName>
        <fullName evidence="4">Secreted protein</fullName>
    </recommendedName>
</protein>